<dbReference type="InterPro" id="IPR021151">
    <property type="entry name" value="GINS_A"/>
</dbReference>
<dbReference type="GO" id="GO:0006261">
    <property type="term" value="P:DNA-templated DNA replication"/>
    <property type="evidence" value="ECO:0007669"/>
    <property type="project" value="InterPro"/>
</dbReference>
<dbReference type="STRING" id="857566.A0A1E3PF99"/>
<dbReference type="Proteomes" id="UP000095009">
    <property type="component" value="Unassembled WGS sequence"/>
</dbReference>
<evidence type="ECO:0000256" key="2">
    <source>
        <dbReference type="ARBA" id="ARBA00008187"/>
    </source>
</evidence>
<evidence type="ECO:0000256" key="1">
    <source>
        <dbReference type="ARBA" id="ARBA00004123"/>
    </source>
</evidence>
<dbReference type="Gene3D" id="1.20.58.1030">
    <property type="match status" value="1"/>
</dbReference>
<keyword evidence="5 6" id="KW-0539">Nucleus</keyword>
<evidence type="ECO:0000313" key="10">
    <source>
        <dbReference type="EMBL" id="ODQ64038.1"/>
    </source>
</evidence>
<dbReference type="Pfam" id="PF05916">
    <property type="entry name" value="Sld5"/>
    <property type="match status" value="1"/>
</dbReference>
<dbReference type="CDD" id="cd11711">
    <property type="entry name" value="GINS_A_Sld5"/>
    <property type="match status" value="1"/>
</dbReference>
<dbReference type="GO" id="GO:0000811">
    <property type="term" value="C:GINS complex"/>
    <property type="evidence" value="ECO:0007669"/>
    <property type="project" value="UniProtKB-UniRule"/>
</dbReference>
<evidence type="ECO:0000259" key="9">
    <source>
        <dbReference type="Pfam" id="PF16922"/>
    </source>
</evidence>
<dbReference type="InterPro" id="IPR036224">
    <property type="entry name" value="GINS_bundle-like_dom_sf"/>
</dbReference>
<dbReference type="SUPFAM" id="SSF158573">
    <property type="entry name" value="GINS helical bundle-like"/>
    <property type="match status" value="1"/>
</dbReference>
<dbReference type="InterPro" id="IPR008591">
    <property type="entry name" value="GINS_Sld5"/>
</dbReference>
<evidence type="ECO:0000313" key="11">
    <source>
        <dbReference type="Proteomes" id="UP000095009"/>
    </source>
</evidence>
<evidence type="ECO:0000256" key="5">
    <source>
        <dbReference type="ARBA" id="ARBA00023242"/>
    </source>
</evidence>
<comment type="similarity">
    <text evidence="2 6">Belongs to the GINS4/SLD5 family.</text>
</comment>
<dbReference type="InterPro" id="IPR038749">
    <property type="entry name" value="Sld5_GINS_A"/>
</dbReference>
<keyword evidence="11" id="KW-1185">Reference proteome</keyword>
<dbReference type="EMBL" id="KV454413">
    <property type="protein sequence ID" value="ODQ64038.1"/>
    <property type="molecule type" value="Genomic_DNA"/>
</dbReference>
<proteinExistence type="inferred from homology"/>
<sequence length="237" mass="28379">MQDDIDNIIEELREDLEEFDDANNDSDADEWKIPESSQNDVDELLKYWVSERAAPEILEFQKSLLDRIMFRVRRQIEFIEMNSMDLQPEKDIKFKLLIVESELERIKFVVRNYLRTRLSKIDKYTLYIKSNERLIQRLSREEIEYMNDHYDLLHTLYKDQFLSALPQSLQKIDDTSGGVSMIEEPNMDAPVFIRVNKTVEFPIKIDDDEVDLIRDNIYVLRYSKIRRLMDDNSVVLI</sequence>
<evidence type="ECO:0000256" key="7">
    <source>
        <dbReference type="SAM" id="Coils"/>
    </source>
</evidence>
<dbReference type="CDD" id="cd21692">
    <property type="entry name" value="GINS_B_Sld5"/>
    <property type="match status" value="1"/>
</dbReference>
<evidence type="ECO:0000256" key="4">
    <source>
        <dbReference type="ARBA" id="ARBA00022705"/>
    </source>
</evidence>
<dbReference type="PANTHER" id="PTHR21206">
    <property type="entry name" value="SLD5 PROTEIN"/>
    <property type="match status" value="1"/>
</dbReference>
<dbReference type="InterPro" id="IPR031633">
    <property type="entry name" value="SLD5_C"/>
</dbReference>
<dbReference type="Pfam" id="PF16922">
    <property type="entry name" value="SLD5_C"/>
    <property type="match status" value="1"/>
</dbReference>
<name>A0A1E3PF99_9ASCO</name>
<dbReference type="OrthoDB" id="338231at2759"/>
<dbReference type="PIRSF" id="PIRSF007764">
    <property type="entry name" value="Sld5"/>
    <property type="match status" value="1"/>
</dbReference>
<comment type="function">
    <text evidence="6">The GINS complex plays an essential role in the initiation of DNA replication.</text>
</comment>
<evidence type="ECO:0000259" key="8">
    <source>
        <dbReference type="Pfam" id="PF05916"/>
    </source>
</evidence>
<organism evidence="10 11">
    <name type="scientific">Nadsonia fulvescens var. elongata DSM 6958</name>
    <dbReference type="NCBI Taxonomy" id="857566"/>
    <lineage>
        <taxon>Eukaryota</taxon>
        <taxon>Fungi</taxon>
        <taxon>Dikarya</taxon>
        <taxon>Ascomycota</taxon>
        <taxon>Saccharomycotina</taxon>
        <taxon>Dipodascomycetes</taxon>
        <taxon>Dipodascales</taxon>
        <taxon>Dipodascales incertae sedis</taxon>
        <taxon>Nadsonia</taxon>
    </lineage>
</organism>
<reference evidence="10 11" key="1">
    <citation type="journal article" date="2016" name="Proc. Natl. Acad. Sci. U.S.A.">
        <title>Comparative genomics of biotechnologically important yeasts.</title>
        <authorList>
            <person name="Riley R."/>
            <person name="Haridas S."/>
            <person name="Wolfe K.H."/>
            <person name="Lopes M.R."/>
            <person name="Hittinger C.T."/>
            <person name="Goeker M."/>
            <person name="Salamov A.A."/>
            <person name="Wisecaver J.H."/>
            <person name="Long T.M."/>
            <person name="Calvey C.H."/>
            <person name="Aerts A.L."/>
            <person name="Barry K.W."/>
            <person name="Choi C."/>
            <person name="Clum A."/>
            <person name="Coughlan A.Y."/>
            <person name="Deshpande S."/>
            <person name="Douglass A.P."/>
            <person name="Hanson S.J."/>
            <person name="Klenk H.-P."/>
            <person name="LaButti K.M."/>
            <person name="Lapidus A."/>
            <person name="Lindquist E.A."/>
            <person name="Lipzen A.M."/>
            <person name="Meier-Kolthoff J.P."/>
            <person name="Ohm R.A."/>
            <person name="Otillar R.P."/>
            <person name="Pangilinan J.L."/>
            <person name="Peng Y."/>
            <person name="Rokas A."/>
            <person name="Rosa C.A."/>
            <person name="Scheuner C."/>
            <person name="Sibirny A.A."/>
            <person name="Slot J.C."/>
            <person name="Stielow J.B."/>
            <person name="Sun H."/>
            <person name="Kurtzman C.P."/>
            <person name="Blackwell M."/>
            <person name="Grigoriev I.V."/>
            <person name="Jeffries T.W."/>
        </authorList>
    </citation>
    <scope>NUCLEOTIDE SEQUENCE [LARGE SCALE GENOMIC DNA]</scope>
    <source>
        <strain evidence="10 11">DSM 6958</strain>
    </source>
</reference>
<feature type="coiled-coil region" evidence="7">
    <location>
        <begin position="2"/>
        <end position="29"/>
    </location>
</feature>
<comment type="subcellular location">
    <subcellularLocation>
        <location evidence="1 6">Nucleus</location>
    </subcellularLocation>
</comment>
<dbReference type="SUPFAM" id="SSF160059">
    <property type="entry name" value="PriA/YqbF domain"/>
    <property type="match status" value="1"/>
</dbReference>
<gene>
    <name evidence="10" type="ORF">NADFUDRAFT_27754</name>
</gene>
<keyword evidence="7" id="KW-0175">Coiled coil</keyword>
<evidence type="ECO:0000256" key="6">
    <source>
        <dbReference type="PIRNR" id="PIRNR007764"/>
    </source>
</evidence>
<evidence type="ECO:0000256" key="3">
    <source>
        <dbReference type="ARBA" id="ARBA00014804"/>
    </source>
</evidence>
<dbReference type="Gene3D" id="3.40.5.60">
    <property type="match status" value="1"/>
</dbReference>
<feature type="domain" description="GINS subunit" evidence="8">
    <location>
        <begin position="90"/>
        <end position="158"/>
    </location>
</feature>
<protein>
    <recommendedName>
        <fullName evidence="3 6">DNA replication complex GINS protein SLD5</fullName>
    </recommendedName>
</protein>
<dbReference type="PANTHER" id="PTHR21206:SF0">
    <property type="entry name" value="DNA REPLICATION COMPLEX GINS PROTEIN SLD5"/>
    <property type="match status" value="1"/>
</dbReference>
<feature type="domain" description="DNA replication complex GINS protein SLD5 C-terminal" evidence="9">
    <location>
        <begin position="185"/>
        <end position="237"/>
    </location>
</feature>
<dbReference type="GO" id="GO:0000727">
    <property type="term" value="P:double-strand break repair via break-induced replication"/>
    <property type="evidence" value="ECO:0007669"/>
    <property type="project" value="TreeGrafter"/>
</dbReference>
<dbReference type="AlphaFoldDB" id="A0A1E3PF99"/>
<keyword evidence="4 6" id="KW-0235">DNA replication</keyword>
<accession>A0A1E3PF99</accession>